<protein>
    <submittedName>
        <fullName evidence="3">RBR-type E3 ubiquitin transferase</fullName>
    </submittedName>
</protein>
<evidence type="ECO:0000313" key="3">
    <source>
        <dbReference type="WBParaSite" id="scaffold9591_cov179.g14106"/>
    </source>
</evidence>
<name>A0A915N8X7_MELJA</name>
<dbReference type="WBParaSite" id="scaffold9591_cov179.g14106">
    <property type="protein sequence ID" value="scaffold9591_cov179.g14106"/>
    <property type="gene ID" value="scaffold9591_cov179.g14106"/>
</dbReference>
<dbReference type="Proteomes" id="UP000887561">
    <property type="component" value="Unplaced"/>
</dbReference>
<proteinExistence type="predicted"/>
<feature type="transmembrane region" description="Helical" evidence="1">
    <location>
        <begin position="138"/>
        <end position="165"/>
    </location>
</feature>
<keyword evidence="1" id="KW-1133">Transmembrane helix</keyword>
<organism evidence="2 3">
    <name type="scientific">Meloidogyne javanica</name>
    <name type="common">Root-knot nematode worm</name>
    <dbReference type="NCBI Taxonomy" id="6303"/>
    <lineage>
        <taxon>Eukaryota</taxon>
        <taxon>Metazoa</taxon>
        <taxon>Ecdysozoa</taxon>
        <taxon>Nematoda</taxon>
        <taxon>Chromadorea</taxon>
        <taxon>Rhabditida</taxon>
        <taxon>Tylenchina</taxon>
        <taxon>Tylenchomorpha</taxon>
        <taxon>Tylenchoidea</taxon>
        <taxon>Meloidogynidae</taxon>
        <taxon>Meloidogyninae</taxon>
        <taxon>Meloidogyne</taxon>
        <taxon>Meloidogyne incognita group</taxon>
    </lineage>
</organism>
<evidence type="ECO:0000313" key="2">
    <source>
        <dbReference type="Proteomes" id="UP000887561"/>
    </source>
</evidence>
<dbReference type="SUPFAM" id="SSF57850">
    <property type="entry name" value="RING/U-box"/>
    <property type="match status" value="1"/>
</dbReference>
<keyword evidence="2" id="KW-1185">Reference proteome</keyword>
<reference evidence="3" key="1">
    <citation type="submission" date="2022-11" db="UniProtKB">
        <authorList>
            <consortium name="WormBaseParasite"/>
        </authorList>
    </citation>
    <scope>IDENTIFICATION</scope>
</reference>
<keyword evidence="1" id="KW-0472">Membrane</keyword>
<dbReference type="AlphaFoldDB" id="A0A915N8X7"/>
<keyword evidence="1" id="KW-0812">Transmembrane</keyword>
<evidence type="ECO:0000256" key="1">
    <source>
        <dbReference type="SAM" id="Phobius"/>
    </source>
</evidence>
<accession>A0A915N8X7</accession>
<sequence>MKDIQKQCVVCRTNKAWRIKMRGAENKCGHIKWIKKDKPRIKCPMENCRERVHENDIAAVLNPDCEALDPFMDSRTRRKLAERHDNLYGQKVGCNYVRCANLYCNTWFCWICGKEDVNWAHFTGLKCKLRVEDILKALYIVSFTIFTSGLILTYFMPAVALGLFVNNRSNLRHSCNTLLYSKMARKYLEKTFYDKA</sequence>